<dbReference type="EMBL" id="LR824006">
    <property type="protein sequence ID" value="CAH0600330.1"/>
    <property type="molecule type" value="Genomic_DNA"/>
</dbReference>
<dbReference type="Pfam" id="PF06585">
    <property type="entry name" value="JHBP"/>
    <property type="match status" value="1"/>
</dbReference>
<dbReference type="Gene3D" id="3.15.10.30">
    <property type="entry name" value="Haemolymph juvenile hormone binding protein"/>
    <property type="match status" value="1"/>
</dbReference>
<protein>
    <submittedName>
        <fullName evidence="3">Uncharacterized protein</fullName>
    </submittedName>
</protein>
<evidence type="ECO:0000313" key="4">
    <source>
        <dbReference type="Proteomes" id="UP001154114"/>
    </source>
</evidence>
<dbReference type="InterPro" id="IPR010562">
    <property type="entry name" value="Haemolymph_juvenile_hormone-bd"/>
</dbReference>
<dbReference type="OrthoDB" id="6370791at2759"/>
<dbReference type="InterPro" id="IPR038606">
    <property type="entry name" value="To_sf"/>
</dbReference>
<dbReference type="SMART" id="SM00700">
    <property type="entry name" value="JHBP"/>
    <property type="match status" value="1"/>
</dbReference>
<evidence type="ECO:0000313" key="3">
    <source>
        <dbReference type="EMBL" id="CAH0600330.1"/>
    </source>
</evidence>
<feature type="region of interest" description="Disordered" evidence="1">
    <location>
        <begin position="329"/>
        <end position="365"/>
    </location>
</feature>
<keyword evidence="2" id="KW-0732">Signal</keyword>
<reference evidence="3" key="1">
    <citation type="submission" date="2021-12" db="EMBL/GenBank/DDBJ databases">
        <authorList>
            <person name="King R."/>
        </authorList>
    </citation>
    <scope>NUCLEOTIDE SEQUENCE</scope>
</reference>
<dbReference type="GO" id="GO:0005615">
    <property type="term" value="C:extracellular space"/>
    <property type="evidence" value="ECO:0007669"/>
    <property type="project" value="TreeGrafter"/>
</dbReference>
<dbReference type="PANTHER" id="PTHR11008:SF29">
    <property type="entry name" value="IP17226P"/>
    <property type="match status" value="1"/>
</dbReference>
<accession>A0A9P0BSB0</accession>
<dbReference type="InterPro" id="IPR017943">
    <property type="entry name" value="Bactericidal_perm-incr_a/b_dom"/>
</dbReference>
<organism evidence="3 4">
    <name type="scientific">Chrysodeixis includens</name>
    <name type="common">Soybean looper</name>
    <name type="synonym">Pseudoplusia includens</name>
    <dbReference type="NCBI Taxonomy" id="689277"/>
    <lineage>
        <taxon>Eukaryota</taxon>
        <taxon>Metazoa</taxon>
        <taxon>Ecdysozoa</taxon>
        <taxon>Arthropoda</taxon>
        <taxon>Hexapoda</taxon>
        <taxon>Insecta</taxon>
        <taxon>Pterygota</taxon>
        <taxon>Neoptera</taxon>
        <taxon>Endopterygota</taxon>
        <taxon>Lepidoptera</taxon>
        <taxon>Glossata</taxon>
        <taxon>Ditrysia</taxon>
        <taxon>Noctuoidea</taxon>
        <taxon>Noctuidae</taxon>
        <taxon>Plusiinae</taxon>
        <taxon>Chrysodeixis</taxon>
    </lineage>
</organism>
<dbReference type="GO" id="GO:0008289">
    <property type="term" value="F:lipid binding"/>
    <property type="evidence" value="ECO:0007669"/>
    <property type="project" value="InterPro"/>
</dbReference>
<feature type="signal peptide" evidence="2">
    <location>
        <begin position="1"/>
        <end position="41"/>
    </location>
</feature>
<sequence>MRDKVSVEACVLTSQRRLAGAQQKMKLLCLVTLLVCAAAQAANLNNEAFQMEDNVEKRLENTQVVLNLVSDDPDIAEAPELRAAQEPENRNVVTDAIENLLEDIRDVIIHGNEDLPPLDPLEIDVIGPLNYDASGVKGDITINNLNVQGIRWFVLDDISFNALRLSFGIKITVPWVTVTGSYDARTRVGFLTHRAGGNFRVFAHRIEVGVDMRMGTNLFGGHLVLRELDIKIDIHDTHIQITGMTGSNLVNSFISNMVQNISQDLIQSEMENFSKLLSDELFDVINDVLKDYTLADILGGPRTQSSSGAAKPQCGTDAIENLLEDIQRRHHHGKRGPPLDPPLGDRRHPDLSTTTPPVSKVIPINNSDVQGNPLVSSSTTSLFNALRLSFGIKGSPYHGSQSLEYDLD</sequence>
<name>A0A9P0BSB0_CHRIL</name>
<proteinExistence type="predicted"/>
<dbReference type="PANTHER" id="PTHR11008">
    <property type="entry name" value="PROTEIN TAKEOUT-LIKE PROTEIN"/>
    <property type="match status" value="1"/>
</dbReference>
<evidence type="ECO:0000256" key="2">
    <source>
        <dbReference type="SAM" id="SignalP"/>
    </source>
</evidence>
<feature type="chain" id="PRO_5040363468" evidence="2">
    <location>
        <begin position="42"/>
        <end position="408"/>
    </location>
</feature>
<keyword evidence="4" id="KW-1185">Reference proteome</keyword>
<dbReference type="Proteomes" id="UP001154114">
    <property type="component" value="Chromosome 3"/>
</dbReference>
<dbReference type="SUPFAM" id="SSF55394">
    <property type="entry name" value="Bactericidal permeability-increasing protein, BPI"/>
    <property type="match status" value="1"/>
</dbReference>
<evidence type="ECO:0000256" key="1">
    <source>
        <dbReference type="SAM" id="MobiDB-lite"/>
    </source>
</evidence>
<dbReference type="AlphaFoldDB" id="A0A9P0BSB0"/>
<gene>
    <name evidence="3" type="ORF">CINC_LOCUS9293</name>
</gene>